<comment type="subcellular location">
    <subcellularLocation>
        <location evidence="1">Cell membrane</location>
    </subcellularLocation>
</comment>
<dbReference type="PANTHER" id="PTHR45621">
    <property type="entry name" value="OS01G0588500 PROTEIN-RELATED"/>
    <property type="match status" value="1"/>
</dbReference>
<dbReference type="Gene3D" id="3.30.200.20">
    <property type="entry name" value="Phosphorylase Kinase, domain 1"/>
    <property type="match status" value="1"/>
</dbReference>
<keyword evidence="2" id="KW-1003">Cell membrane</keyword>
<dbReference type="Proteomes" id="UP000231279">
    <property type="component" value="Unassembled WGS sequence"/>
</dbReference>
<evidence type="ECO:0000256" key="1">
    <source>
        <dbReference type="ARBA" id="ARBA00004236"/>
    </source>
</evidence>
<dbReference type="FunFam" id="1.10.510.10:FF:000095">
    <property type="entry name" value="protein STRUBBELIG-RECEPTOR FAMILY 8"/>
    <property type="match status" value="1"/>
</dbReference>
<name>A0A2G9FWS3_9LAMI</name>
<organism evidence="4 5">
    <name type="scientific">Handroanthus impetiginosus</name>
    <dbReference type="NCBI Taxonomy" id="429701"/>
    <lineage>
        <taxon>Eukaryota</taxon>
        <taxon>Viridiplantae</taxon>
        <taxon>Streptophyta</taxon>
        <taxon>Embryophyta</taxon>
        <taxon>Tracheophyta</taxon>
        <taxon>Spermatophyta</taxon>
        <taxon>Magnoliopsida</taxon>
        <taxon>eudicotyledons</taxon>
        <taxon>Gunneridae</taxon>
        <taxon>Pentapetalae</taxon>
        <taxon>asterids</taxon>
        <taxon>lamiids</taxon>
        <taxon>Lamiales</taxon>
        <taxon>Bignoniaceae</taxon>
        <taxon>Crescentiina</taxon>
        <taxon>Tabebuia alliance</taxon>
        <taxon>Handroanthus</taxon>
    </lineage>
</organism>
<evidence type="ECO:0000259" key="3">
    <source>
        <dbReference type="PROSITE" id="PS50011"/>
    </source>
</evidence>
<dbReference type="InterPro" id="IPR001245">
    <property type="entry name" value="Ser-Thr/Tyr_kinase_cat_dom"/>
</dbReference>
<dbReference type="EC" id="2.7.11.1" evidence="4"/>
<accession>A0A2G9FWS3</accession>
<dbReference type="SUPFAM" id="SSF56112">
    <property type="entry name" value="Protein kinase-like (PK-like)"/>
    <property type="match status" value="1"/>
</dbReference>
<dbReference type="EMBL" id="NKXS01009540">
    <property type="protein sequence ID" value="PIM97516.1"/>
    <property type="molecule type" value="Genomic_DNA"/>
</dbReference>
<keyword evidence="4" id="KW-0723">Serine/threonine-protein kinase</keyword>
<feature type="domain" description="Protein kinase" evidence="3">
    <location>
        <begin position="88"/>
        <end position="372"/>
    </location>
</feature>
<evidence type="ECO:0000256" key="2">
    <source>
        <dbReference type="ARBA" id="ARBA00022475"/>
    </source>
</evidence>
<protein>
    <submittedName>
        <fullName evidence="4">Serine/threonine protein kinase</fullName>
        <ecNumber evidence="4">2.7.11.1</ecNumber>
    </submittedName>
</protein>
<proteinExistence type="predicted"/>
<reference evidence="5" key="1">
    <citation type="journal article" date="2018" name="Gigascience">
        <title>Genome assembly of the Pink Ipe (Handroanthus impetiginosus, Bignoniaceae), a highly valued, ecologically keystone Neotropical timber forest tree.</title>
        <authorList>
            <person name="Silva-Junior O.B."/>
            <person name="Grattapaglia D."/>
            <person name="Novaes E."/>
            <person name="Collevatti R.G."/>
        </authorList>
    </citation>
    <scope>NUCLEOTIDE SEQUENCE [LARGE SCALE GENOMIC DNA]</scope>
    <source>
        <strain evidence="5">cv. UFG-1</strain>
    </source>
</reference>
<keyword evidence="2" id="KW-0472">Membrane</keyword>
<evidence type="ECO:0000313" key="5">
    <source>
        <dbReference type="Proteomes" id="UP000231279"/>
    </source>
</evidence>
<sequence>MSGVYDNWERLVEAVLKREQFKQLAYCESLSSSISADFSSRFSFSSSLEDFSASRISSDTIGPGVSSSYRVVQHIEFKEIKKATKNFQRNLIIGVGGRFGPVFKGWIDEHTLTASKAGSGMAVAVKIWNQEDLQGHVQGRMKEIHDLSKLHHPNLARLIGYCNKEEDLILVHEFMSKGSLDNHLFNRGQQSLSWETRIKVSVGAARGLSFLHDREIQVIHREFKSSAILLDGEFNAKLSDFGLLIDVPTGNRTQVPTKVMPTYGYAAPEYIMKGHLTAKSNVYSFGVVLLELLSGFRVMDANGGREMQNLVEWAKPHLCDWRKLYHIMDARLEDKYPHNAAYTVATLASYCLNLEPKERPQMAQVLVELEKL</sequence>
<dbReference type="GO" id="GO:0005524">
    <property type="term" value="F:ATP binding"/>
    <property type="evidence" value="ECO:0007669"/>
    <property type="project" value="InterPro"/>
</dbReference>
<dbReference type="STRING" id="429701.A0A2G9FWS3"/>
<dbReference type="Pfam" id="PF07714">
    <property type="entry name" value="PK_Tyr_Ser-Thr"/>
    <property type="match status" value="1"/>
</dbReference>
<dbReference type="InterPro" id="IPR050823">
    <property type="entry name" value="Plant_Ser_Thr_Prot_Kinase"/>
</dbReference>
<keyword evidence="5" id="KW-1185">Reference proteome</keyword>
<gene>
    <name evidence="4" type="ORF">CDL12_30012</name>
</gene>
<dbReference type="InterPro" id="IPR000719">
    <property type="entry name" value="Prot_kinase_dom"/>
</dbReference>
<comment type="caution">
    <text evidence="4">The sequence shown here is derived from an EMBL/GenBank/DDBJ whole genome shotgun (WGS) entry which is preliminary data.</text>
</comment>
<keyword evidence="4" id="KW-0808">Transferase</keyword>
<dbReference type="AlphaFoldDB" id="A0A2G9FWS3"/>
<evidence type="ECO:0000313" key="4">
    <source>
        <dbReference type="EMBL" id="PIM97516.1"/>
    </source>
</evidence>
<dbReference type="PROSITE" id="PS50011">
    <property type="entry name" value="PROTEIN_KINASE_DOM"/>
    <property type="match status" value="1"/>
</dbReference>
<keyword evidence="4" id="KW-0418">Kinase</keyword>
<dbReference type="InterPro" id="IPR011009">
    <property type="entry name" value="Kinase-like_dom_sf"/>
</dbReference>
<dbReference type="GO" id="GO:0005886">
    <property type="term" value="C:plasma membrane"/>
    <property type="evidence" value="ECO:0007669"/>
    <property type="project" value="UniProtKB-SubCell"/>
</dbReference>
<dbReference type="GO" id="GO:0004674">
    <property type="term" value="F:protein serine/threonine kinase activity"/>
    <property type="evidence" value="ECO:0007669"/>
    <property type="project" value="UniProtKB-KW"/>
</dbReference>
<dbReference type="OrthoDB" id="4062651at2759"/>
<dbReference type="Gene3D" id="1.10.510.10">
    <property type="entry name" value="Transferase(Phosphotransferase) domain 1"/>
    <property type="match status" value="1"/>
</dbReference>